<proteinExistence type="predicted"/>
<evidence type="ECO:0000256" key="1">
    <source>
        <dbReference type="SAM" id="MobiDB-lite"/>
    </source>
</evidence>
<name>A0AAD7DYI5_MYCRO</name>
<evidence type="ECO:0000313" key="3">
    <source>
        <dbReference type="Proteomes" id="UP001221757"/>
    </source>
</evidence>
<reference evidence="2" key="1">
    <citation type="submission" date="2023-03" db="EMBL/GenBank/DDBJ databases">
        <title>Massive genome expansion in bonnet fungi (Mycena s.s.) driven by repeated elements and novel gene families across ecological guilds.</title>
        <authorList>
            <consortium name="Lawrence Berkeley National Laboratory"/>
            <person name="Harder C.B."/>
            <person name="Miyauchi S."/>
            <person name="Viragh M."/>
            <person name="Kuo A."/>
            <person name="Thoen E."/>
            <person name="Andreopoulos B."/>
            <person name="Lu D."/>
            <person name="Skrede I."/>
            <person name="Drula E."/>
            <person name="Henrissat B."/>
            <person name="Morin E."/>
            <person name="Kohler A."/>
            <person name="Barry K."/>
            <person name="LaButti K."/>
            <person name="Morin E."/>
            <person name="Salamov A."/>
            <person name="Lipzen A."/>
            <person name="Mereny Z."/>
            <person name="Hegedus B."/>
            <person name="Baldrian P."/>
            <person name="Stursova M."/>
            <person name="Weitz H."/>
            <person name="Taylor A."/>
            <person name="Grigoriev I.V."/>
            <person name="Nagy L.G."/>
            <person name="Martin F."/>
            <person name="Kauserud H."/>
        </authorList>
    </citation>
    <scope>NUCLEOTIDE SEQUENCE</scope>
    <source>
        <strain evidence="2">CBHHK067</strain>
    </source>
</reference>
<dbReference type="Proteomes" id="UP001221757">
    <property type="component" value="Unassembled WGS sequence"/>
</dbReference>
<accession>A0AAD7DYI5</accession>
<protein>
    <submittedName>
        <fullName evidence="2">Uncharacterized protein</fullName>
    </submittedName>
</protein>
<organism evidence="2 3">
    <name type="scientific">Mycena rosella</name>
    <name type="common">Pink bonnet</name>
    <name type="synonym">Agaricus rosellus</name>
    <dbReference type="NCBI Taxonomy" id="1033263"/>
    <lineage>
        <taxon>Eukaryota</taxon>
        <taxon>Fungi</taxon>
        <taxon>Dikarya</taxon>
        <taxon>Basidiomycota</taxon>
        <taxon>Agaricomycotina</taxon>
        <taxon>Agaricomycetes</taxon>
        <taxon>Agaricomycetidae</taxon>
        <taxon>Agaricales</taxon>
        <taxon>Marasmiineae</taxon>
        <taxon>Mycenaceae</taxon>
        <taxon>Mycena</taxon>
    </lineage>
</organism>
<evidence type="ECO:0000313" key="2">
    <source>
        <dbReference type="EMBL" id="KAJ7702730.1"/>
    </source>
</evidence>
<feature type="region of interest" description="Disordered" evidence="1">
    <location>
        <begin position="330"/>
        <end position="360"/>
    </location>
</feature>
<dbReference type="EMBL" id="JARKIE010000014">
    <property type="protein sequence ID" value="KAJ7702730.1"/>
    <property type="molecule type" value="Genomic_DNA"/>
</dbReference>
<dbReference type="AlphaFoldDB" id="A0AAD7DYI5"/>
<feature type="region of interest" description="Disordered" evidence="1">
    <location>
        <begin position="1"/>
        <end position="24"/>
    </location>
</feature>
<sequence>MFRRLLSGKGSQLRTRTQKNNQSEPALQRKFVVGEGTARERSLSVRISNSPLVKPLIWSEKQTVNTTHAQREADVQALHNPPSMTFAPQASTEFADEPSQIPAWAILSPADYAYTCPTISIIHTDGETSLHELDTTPNLPAESNDYSQVALDDRQKYQPCPATAATFQHFAELRDRWAEEGVAVLEGRRFRQDRDVYVMWVNQEFEEWIIVRMRDLDVKDRPIAPINRVRRLIRAISTPFLRRTSHIPESAAGENVMEPPRVFMARRRPSQEGYRGSLSYKKSDHTVACSYLQVKVKASPVRKHNAQNATYKVRLKSHASSPGYEVHLKNTHAIRGNNTHPTETPVKKTELRPKALPEQV</sequence>
<feature type="compositionally biased region" description="Basic and acidic residues" evidence="1">
    <location>
        <begin position="345"/>
        <end position="360"/>
    </location>
</feature>
<feature type="compositionally biased region" description="Polar residues" evidence="1">
    <location>
        <begin position="9"/>
        <end position="24"/>
    </location>
</feature>
<gene>
    <name evidence="2" type="ORF">B0H17DRAFT_1127671</name>
</gene>
<comment type="caution">
    <text evidence="2">The sequence shown here is derived from an EMBL/GenBank/DDBJ whole genome shotgun (WGS) entry which is preliminary data.</text>
</comment>
<keyword evidence="3" id="KW-1185">Reference proteome</keyword>